<accession>A0A9N9B8A3</accession>
<keyword evidence="3" id="KW-1185">Reference proteome</keyword>
<dbReference type="EMBL" id="CAJVPP010001494">
    <property type="protein sequence ID" value="CAG8558836.1"/>
    <property type="molecule type" value="Genomic_DNA"/>
</dbReference>
<evidence type="ECO:0000256" key="1">
    <source>
        <dbReference type="SAM" id="Phobius"/>
    </source>
</evidence>
<dbReference type="Proteomes" id="UP000789375">
    <property type="component" value="Unassembled WGS sequence"/>
</dbReference>
<organism evidence="2 3">
    <name type="scientific">Funneliformis mosseae</name>
    <name type="common">Endomycorrhizal fungus</name>
    <name type="synonym">Glomus mosseae</name>
    <dbReference type="NCBI Taxonomy" id="27381"/>
    <lineage>
        <taxon>Eukaryota</taxon>
        <taxon>Fungi</taxon>
        <taxon>Fungi incertae sedis</taxon>
        <taxon>Mucoromycota</taxon>
        <taxon>Glomeromycotina</taxon>
        <taxon>Glomeromycetes</taxon>
        <taxon>Glomerales</taxon>
        <taxon>Glomeraceae</taxon>
        <taxon>Funneliformis</taxon>
    </lineage>
</organism>
<sequence>MKYEASKVLYLLLDSIFFFVTFVGIAKNVCSKKTYLDAVHQLEIYLKQLHVSEWNVKRA</sequence>
<keyword evidence="1" id="KW-1133">Transmembrane helix</keyword>
<evidence type="ECO:0000313" key="2">
    <source>
        <dbReference type="EMBL" id="CAG8558836.1"/>
    </source>
</evidence>
<keyword evidence="1" id="KW-0812">Transmembrane</keyword>
<feature type="transmembrane region" description="Helical" evidence="1">
    <location>
        <begin position="7"/>
        <end position="26"/>
    </location>
</feature>
<dbReference type="AlphaFoldDB" id="A0A9N9B8A3"/>
<gene>
    <name evidence="2" type="ORF">FMOSSE_LOCUS6852</name>
</gene>
<proteinExistence type="predicted"/>
<reference evidence="2" key="1">
    <citation type="submission" date="2021-06" db="EMBL/GenBank/DDBJ databases">
        <authorList>
            <person name="Kallberg Y."/>
            <person name="Tangrot J."/>
            <person name="Rosling A."/>
        </authorList>
    </citation>
    <scope>NUCLEOTIDE SEQUENCE</scope>
    <source>
        <strain evidence="2">87-6 pot B 2015</strain>
    </source>
</reference>
<keyword evidence="1" id="KW-0472">Membrane</keyword>
<evidence type="ECO:0000313" key="3">
    <source>
        <dbReference type="Proteomes" id="UP000789375"/>
    </source>
</evidence>
<comment type="caution">
    <text evidence="2">The sequence shown here is derived from an EMBL/GenBank/DDBJ whole genome shotgun (WGS) entry which is preliminary data.</text>
</comment>
<name>A0A9N9B8A3_FUNMO</name>
<protein>
    <submittedName>
        <fullName evidence="2">341_t:CDS:1</fullName>
    </submittedName>
</protein>